<accession>A0A3E4M3T9</accession>
<name>A0A3E4M3T9_9LACO</name>
<dbReference type="EMBL" id="QSQR01000013">
    <property type="protein sequence ID" value="RGK44314.1"/>
    <property type="molecule type" value="Genomic_DNA"/>
</dbReference>
<dbReference type="RefSeq" id="WP_003697965.1">
    <property type="nucleotide sequence ID" value="NZ_CABKOX010000001.1"/>
</dbReference>
<sequence>MFNNQGKAYAGTIFIDDRMDDAVVFFPTSRLSQNIETFETEIKAEKCVKRVRGAGIRIVSAVKWTVEGMVKEQGLSIP</sequence>
<organism evidence="1 2">
    <name type="scientific">Ligilactobacillus ruminis</name>
    <dbReference type="NCBI Taxonomy" id="1623"/>
    <lineage>
        <taxon>Bacteria</taxon>
        <taxon>Bacillati</taxon>
        <taxon>Bacillota</taxon>
        <taxon>Bacilli</taxon>
        <taxon>Lactobacillales</taxon>
        <taxon>Lactobacillaceae</taxon>
        <taxon>Ligilactobacillus</taxon>
    </lineage>
</organism>
<dbReference type="AlphaFoldDB" id="A0A3E4M3T9"/>
<protein>
    <submittedName>
        <fullName evidence="1">Uncharacterized protein</fullName>
    </submittedName>
</protein>
<gene>
    <name evidence="1" type="ORF">DXD09_10675</name>
</gene>
<proteinExistence type="predicted"/>
<evidence type="ECO:0000313" key="1">
    <source>
        <dbReference type="EMBL" id="RGK44314.1"/>
    </source>
</evidence>
<dbReference type="Proteomes" id="UP000260790">
    <property type="component" value="Unassembled WGS sequence"/>
</dbReference>
<comment type="caution">
    <text evidence="1">The sequence shown here is derived from an EMBL/GenBank/DDBJ whole genome shotgun (WGS) entry which is preliminary data.</text>
</comment>
<evidence type="ECO:0000313" key="2">
    <source>
        <dbReference type="Proteomes" id="UP000260790"/>
    </source>
</evidence>
<reference evidence="1 2" key="1">
    <citation type="submission" date="2018-08" db="EMBL/GenBank/DDBJ databases">
        <title>A genome reference for cultivated species of the human gut microbiota.</title>
        <authorList>
            <person name="Zou Y."/>
            <person name="Xue W."/>
            <person name="Luo G."/>
        </authorList>
    </citation>
    <scope>NUCLEOTIDE SEQUENCE [LARGE SCALE GENOMIC DNA]</scope>
    <source>
        <strain evidence="1 2">TF10-9AT</strain>
    </source>
</reference>